<dbReference type="GO" id="GO:0003899">
    <property type="term" value="F:DNA-directed RNA polymerase activity"/>
    <property type="evidence" value="ECO:0007669"/>
    <property type="project" value="InterPro"/>
</dbReference>
<evidence type="ECO:0000256" key="4">
    <source>
        <dbReference type="ARBA" id="ARBA00022679"/>
    </source>
</evidence>
<dbReference type="AlphaFoldDB" id="A0A133UV71"/>
<dbReference type="GO" id="GO:1990077">
    <property type="term" value="C:primosome complex"/>
    <property type="evidence" value="ECO:0007669"/>
    <property type="project" value="UniProtKB-KW"/>
</dbReference>
<evidence type="ECO:0000256" key="5">
    <source>
        <dbReference type="ARBA" id="ARBA00022695"/>
    </source>
</evidence>
<sequence length="315" mass="36800">MLEMREATPEERERYYKNEWSSKDLPDYILHTLSLREFGFDHKGTGPSDRYNQFMTPDELSDYLRNKYPYAVYSSVALYEKPSERKKWLKSELAFDIDAKDLPFRRCECSEGEVCEVCLEDAKRVTAEFGETLKNNLDLENVSYIYSGRGFHIRVSDDSVMEMGQTGRSQVVEYITGNVVPTDLTLSLGYSKVFRKRTLRTFENLRERDFIDEGLQRNFAEKIMKEKNRVMDLIKKGRLEKIQDFEGIGTTYFKKLLEFLTRLNTEHTDGKVTIDKKRILRVPSSLHSTVSRTCTEIQNIDKFSPDEAAPNFLTE</sequence>
<reference evidence="11 12" key="1">
    <citation type="journal article" date="2016" name="Sci. Rep.">
        <title>Metabolic traits of an uncultured archaeal lineage -MSBL1- from brine pools of the Red Sea.</title>
        <authorList>
            <person name="Mwirichia R."/>
            <person name="Alam I."/>
            <person name="Rashid M."/>
            <person name="Vinu M."/>
            <person name="Ba-Alawi W."/>
            <person name="Anthony Kamau A."/>
            <person name="Kamanda Ngugi D."/>
            <person name="Goker M."/>
            <person name="Klenk H.P."/>
            <person name="Bajic V."/>
            <person name="Stingl U."/>
        </authorList>
    </citation>
    <scope>NUCLEOTIDE SEQUENCE [LARGE SCALE GENOMIC DNA]</scope>
    <source>
        <strain evidence="11">SCGC-AAA259I09</strain>
    </source>
</reference>
<evidence type="ECO:0000256" key="10">
    <source>
        <dbReference type="RuleBase" id="RU004224"/>
    </source>
</evidence>
<dbReference type="PANTHER" id="PTHR10536">
    <property type="entry name" value="DNA PRIMASE SMALL SUBUNIT"/>
    <property type="match status" value="1"/>
</dbReference>
<evidence type="ECO:0000256" key="2">
    <source>
        <dbReference type="ARBA" id="ARBA00022478"/>
    </source>
</evidence>
<keyword evidence="6 9" id="KW-0235">DNA replication</keyword>
<accession>A0A133UV71</accession>
<dbReference type="Gene3D" id="1.10.8.160">
    <property type="entry name" value="DNA primase S, domain 2"/>
    <property type="match status" value="1"/>
</dbReference>
<keyword evidence="3 9" id="KW-0639">Primosome</keyword>
<dbReference type="InterPro" id="IPR014052">
    <property type="entry name" value="DNA_primase_ssu_euk/arc"/>
</dbReference>
<comment type="function">
    <text evidence="10">RNA polymerase that catalyzes the synthesis of short RNA molecules used as primers for DNA polymerase during DNA replication.</text>
</comment>
<name>A0A133UV71_9EURY</name>
<keyword evidence="4 9" id="KW-0808">Transferase</keyword>
<keyword evidence="8" id="KW-0804">Transcription</keyword>
<dbReference type="GO" id="GO:0046872">
    <property type="term" value="F:metal ion binding"/>
    <property type="evidence" value="ECO:0007669"/>
    <property type="project" value="UniProtKB-KW"/>
</dbReference>
<evidence type="ECO:0000313" key="11">
    <source>
        <dbReference type="EMBL" id="KXA98113.1"/>
    </source>
</evidence>
<comment type="caution">
    <text evidence="11">The sequence shown here is derived from an EMBL/GenBank/DDBJ whole genome shotgun (WGS) entry which is preliminary data.</text>
</comment>
<dbReference type="PATRIC" id="fig|1698267.3.peg.1656"/>
<evidence type="ECO:0000256" key="7">
    <source>
        <dbReference type="ARBA" id="ARBA00022723"/>
    </source>
</evidence>
<dbReference type="SUPFAM" id="SSF56747">
    <property type="entry name" value="Prim-pol domain"/>
    <property type="match status" value="1"/>
</dbReference>
<dbReference type="Gene3D" id="3.90.920.10">
    <property type="entry name" value="DNA primase, PRIM domain"/>
    <property type="match status" value="1"/>
</dbReference>
<protein>
    <recommendedName>
        <fullName evidence="9">DNA primase</fullName>
        <ecNumber evidence="9">2.7.7.-</ecNumber>
    </recommendedName>
</protein>
<evidence type="ECO:0000313" key="12">
    <source>
        <dbReference type="Proteomes" id="UP000070463"/>
    </source>
</evidence>
<evidence type="ECO:0000256" key="3">
    <source>
        <dbReference type="ARBA" id="ARBA00022515"/>
    </source>
</evidence>
<gene>
    <name evidence="11" type="ORF">AKJ37_01210</name>
</gene>
<keyword evidence="12" id="KW-1185">Reference proteome</keyword>
<dbReference type="Pfam" id="PF01896">
    <property type="entry name" value="DNA_primase_S"/>
    <property type="match status" value="1"/>
</dbReference>
<evidence type="ECO:0000256" key="1">
    <source>
        <dbReference type="ARBA" id="ARBA00009762"/>
    </source>
</evidence>
<evidence type="ECO:0000256" key="6">
    <source>
        <dbReference type="ARBA" id="ARBA00022705"/>
    </source>
</evidence>
<dbReference type="InterPro" id="IPR002755">
    <property type="entry name" value="DNA_primase_S"/>
</dbReference>
<dbReference type="Proteomes" id="UP000070463">
    <property type="component" value="Unassembled WGS sequence"/>
</dbReference>
<keyword evidence="5" id="KW-0548">Nucleotidyltransferase</keyword>
<dbReference type="EMBL" id="LHXR01000008">
    <property type="protein sequence ID" value="KXA98113.1"/>
    <property type="molecule type" value="Genomic_DNA"/>
</dbReference>
<keyword evidence="7" id="KW-0479">Metal-binding</keyword>
<proteinExistence type="inferred from homology"/>
<dbReference type="GO" id="GO:0000428">
    <property type="term" value="C:DNA-directed RNA polymerase complex"/>
    <property type="evidence" value="ECO:0007669"/>
    <property type="project" value="UniProtKB-KW"/>
</dbReference>
<keyword evidence="2 9" id="KW-0240">DNA-directed RNA polymerase</keyword>
<evidence type="ECO:0000256" key="9">
    <source>
        <dbReference type="RuleBase" id="RU003514"/>
    </source>
</evidence>
<dbReference type="NCBIfam" id="TIGR00335">
    <property type="entry name" value="primase_sml"/>
    <property type="match status" value="1"/>
</dbReference>
<evidence type="ECO:0000256" key="8">
    <source>
        <dbReference type="ARBA" id="ARBA00023163"/>
    </source>
</evidence>
<organism evidence="11 12">
    <name type="scientific">candidate division MSBL1 archaeon SCGC-AAA259I09</name>
    <dbReference type="NCBI Taxonomy" id="1698267"/>
    <lineage>
        <taxon>Archaea</taxon>
        <taxon>Methanobacteriati</taxon>
        <taxon>Methanobacteriota</taxon>
        <taxon>candidate division MSBL1</taxon>
    </lineage>
</organism>
<dbReference type="EC" id="2.7.7.-" evidence="9"/>
<dbReference type="GO" id="GO:0006269">
    <property type="term" value="P:DNA replication, synthesis of primer"/>
    <property type="evidence" value="ECO:0007669"/>
    <property type="project" value="UniProtKB-KW"/>
</dbReference>
<comment type="similarity">
    <text evidence="1 9">Belongs to the eukaryotic-type primase small subunit family.</text>
</comment>